<dbReference type="InterPro" id="IPR013088">
    <property type="entry name" value="Znf_NHR/GATA"/>
</dbReference>
<organism evidence="14">
    <name type="scientific">Amphiura filiformis</name>
    <dbReference type="NCBI Taxonomy" id="82378"/>
    <lineage>
        <taxon>Eukaryota</taxon>
        <taxon>Metazoa</taxon>
        <taxon>Echinodermata</taxon>
        <taxon>Eleutherozoa</taxon>
        <taxon>Asterozoa</taxon>
        <taxon>Ophiuroidea</taxon>
        <taxon>Myophiuroidea</taxon>
        <taxon>Metophiurida</taxon>
        <taxon>Ophintegrida</taxon>
        <taxon>Amphilepidida</taxon>
        <taxon>Ophiurina</taxon>
        <taxon>Gnathophiurina</taxon>
        <taxon>Amphiuroidea</taxon>
        <taxon>Amphiuridae</taxon>
        <taxon>Amphiura</taxon>
    </lineage>
</organism>
<feature type="compositionally biased region" description="Basic residues" evidence="12">
    <location>
        <begin position="263"/>
        <end position="283"/>
    </location>
</feature>
<dbReference type="InterPro" id="IPR000679">
    <property type="entry name" value="Znf_GATA"/>
</dbReference>
<dbReference type="PANTHER" id="PTHR10071">
    <property type="entry name" value="TRANSCRIPTION FACTOR GATA FAMILY MEMBER"/>
    <property type="match status" value="1"/>
</dbReference>
<dbReference type="GO" id="GO:0045165">
    <property type="term" value="P:cell fate commitment"/>
    <property type="evidence" value="ECO:0007669"/>
    <property type="project" value="TreeGrafter"/>
</dbReference>
<keyword evidence="8" id="KW-0010">Activator</keyword>
<evidence type="ECO:0000256" key="10">
    <source>
        <dbReference type="ARBA" id="ARBA00023242"/>
    </source>
</evidence>
<evidence type="ECO:0000256" key="9">
    <source>
        <dbReference type="ARBA" id="ARBA00023163"/>
    </source>
</evidence>
<dbReference type="FunFam" id="3.30.50.10:FF:000001">
    <property type="entry name" value="GATA transcription factor (GATAd)"/>
    <property type="match status" value="1"/>
</dbReference>
<dbReference type="Pfam" id="PF00320">
    <property type="entry name" value="GATA"/>
    <property type="match status" value="2"/>
</dbReference>
<dbReference type="PRINTS" id="PR00619">
    <property type="entry name" value="GATAZNFINGER"/>
</dbReference>
<dbReference type="AlphaFoldDB" id="A0A0E3KSL0"/>
<sequence>MSAHGAVTASVAQPTYESPFIHSANSPVYVPSTRAPVLTMQHHQYLQGASPNPQHPGSNPHAAAAAAAVWSPQNDASYAATTAGHQRYAYPPNSPPISTGRNAIGAYGSAYISPEIASWSSSYDVGRPGAIARRSPDGGPHMDMKFDPGAGWQPDYSAIGRECVNCGAISTPLWRRDGTGHYLCNACGLYHKMNGLSRPLIKPQRRLSGSRREGIICANCQTSTTTLWRRNKDGEPVCNACGLYFKLHGVSRPLAMKKDGIQTRKRKPKTPKGHHQHNQHQHHQQPASKKDQSHLTIPPTSLHNNNTVKIEPPASYSLGMNHPSITSIASKEHVPLPSSMHGGSIKMESPFSLSGMPISSLPNIAPSASFVSGLGQSAGIHLQHGAHPTGMIFSNGAVSHTLNLASPTGAVTAHETNSGLGHTSATL</sequence>
<evidence type="ECO:0000256" key="3">
    <source>
        <dbReference type="ARBA" id="ARBA00022737"/>
    </source>
</evidence>
<dbReference type="SUPFAM" id="SSF57716">
    <property type="entry name" value="Glucocorticoid receptor-like (DNA-binding domain)"/>
    <property type="match status" value="2"/>
</dbReference>
<keyword evidence="9" id="KW-0804">Transcription</keyword>
<keyword evidence="6" id="KW-0805">Transcription regulation</keyword>
<dbReference type="InterPro" id="IPR008013">
    <property type="entry name" value="GATA_N"/>
</dbReference>
<evidence type="ECO:0000256" key="8">
    <source>
        <dbReference type="ARBA" id="ARBA00023159"/>
    </source>
</evidence>
<dbReference type="GO" id="GO:0000978">
    <property type="term" value="F:RNA polymerase II cis-regulatory region sequence-specific DNA binding"/>
    <property type="evidence" value="ECO:0007669"/>
    <property type="project" value="TreeGrafter"/>
</dbReference>
<dbReference type="PROSITE" id="PS50114">
    <property type="entry name" value="GATA_ZN_FINGER_2"/>
    <property type="match status" value="2"/>
</dbReference>
<protein>
    <submittedName>
        <fullName evidence="14">GATA transcription factor e</fullName>
    </submittedName>
</protein>
<keyword evidence="4 11" id="KW-0863">Zinc-finger</keyword>
<reference evidence="14" key="1">
    <citation type="submission" date="2014-10" db="EMBL/GenBank/DDBJ databases">
        <title>Same morphology, different developmental programs: lesson from echinoderm larval skeleton.</title>
        <authorList>
            <person name="Dylus D.V."/>
            <person name="Czarkwiani A."/>
            <person name="Stangberg J."/>
            <person name="Martinez-Ortega O."/>
            <person name="Dupont S."/>
            <person name="Oliveri P."/>
        </authorList>
    </citation>
    <scope>NUCLEOTIDE SEQUENCE</scope>
</reference>
<dbReference type="GO" id="GO:0008270">
    <property type="term" value="F:zinc ion binding"/>
    <property type="evidence" value="ECO:0007669"/>
    <property type="project" value="UniProtKB-KW"/>
</dbReference>
<dbReference type="GO" id="GO:0000122">
    <property type="term" value="P:negative regulation of transcription by RNA polymerase II"/>
    <property type="evidence" value="ECO:0007669"/>
    <property type="project" value="TreeGrafter"/>
</dbReference>
<evidence type="ECO:0000256" key="12">
    <source>
        <dbReference type="SAM" id="MobiDB-lite"/>
    </source>
</evidence>
<dbReference type="FunFam" id="3.30.50.10:FF:000032">
    <property type="entry name" value="Transcription factor GATA-3"/>
    <property type="match status" value="1"/>
</dbReference>
<dbReference type="GO" id="GO:0005634">
    <property type="term" value="C:nucleus"/>
    <property type="evidence" value="ECO:0007669"/>
    <property type="project" value="UniProtKB-SubCell"/>
</dbReference>
<feature type="region of interest" description="Disordered" evidence="12">
    <location>
        <begin position="47"/>
        <end position="67"/>
    </location>
</feature>
<feature type="region of interest" description="Disordered" evidence="12">
    <location>
        <begin position="255"/>
        <end position="315"/>
    </location>
</feature>
<name>A0A0E3KSL0_9ECHI</name>
<feature type="domain" description="GATA-type" evidence="13">
    <location>
        <begin position="157"/>
        <end position="211"/>
    </location>
</feature>
<keyword evidence="2" id="KW-0479">Metal-binding</keyword>
<evidence type="ECO:0000313" key="14">
    <source>
        <dbReference type="EMBL" id="AKA95386.1"/>
    </source>
</evidence>
<accession>A0A0E3KSL0</accession>
<evidence type="ECO:0000256" key="7">
    <source>
        <dbReference type="ARBA" id="ARBA00023125"/>
    </source>
</evidence>
<dbReference type="GO" id="GO:0000981">
    <property type="term" value="F:DNA-binding transcription factor activity, RNA polymerase II-specific"/>
    <property type="evidence" value="ECO:0007669"/>
    <property type="project" value="TreeGrafter"/>
</dbReference>
<evidence type="ECO:0000256" key="5">
    <source>
        <dbReference type="ARBA" id="ARBA00022833"/>
    </source>
</evidence>
<proteinExistence type="evidence at transcript level"/>
<feature type="domain" description="GATA-type" evidence="13">
    <location>
        <begin position="211"/>
        <end position="264"/>
    </location>
</feature>
<keyword evidence="7" id="KW-0238">DNA-binding</keyword>
<dbReference type="PROSITE" id="PS00344">
    <property type="entry name" value="GATA_ZN_FINGER_1"/>
    <property type="match status" value="2"/>
</dbReference>
<dbReference type="PANTHER" id="PTHR10071:SF281">
    <property type="entry name" value="BOX A-BINDING FACTOR-RELATED"/>
    <property type="match status" value="1"/>
</dbReference>
<dbReference type="CDD" id="cd00202">
    <property type="entry name" value="ZnF_GATA"/>
    <property type="match status" value="2"/>
</dbReference>
<dbReference type="SMART" id="SM00401">
    <property type="entry name" value="ZnF_GATA"/>
    <property type="match status" value="2"/>
</dbReference>
<dbReference type="GO" id="GO:0045944">
    <property type="term" value="P:positive regulation of transcription by RNA polymerase II"/>
    <property type="evidence" value="ECO:0007669"/>
    <property type="project" value="TreeGrafter"/>
</dbReference>
<evidence type="ECO:0000256" key="4">
    <source>
        <dbReference type="ARBA" id="ARBA00022771"/>
    </source>
</evidence>
<gene>
    <name evidence="14" type="primary">GATAe</name>
</gene>
<dbReference type="Gene3D" id="3.30.50.10">
    <property type="entry name" value="Erythroid Transcription Factor GATA-1, subunit A"/>
    <property type="match status" value="2"/>
</dbReference>
<dbReference type="InterPro" id="IPR039355">
    <property type="entry name" value="Transcription_factor_GATA"/>
</dbReference>
<evidence type="ECO:0000256" key="6">
    <source>
        <dbReference type="ARBA" id="ARBA00023015"/>
    </source>
</evidence>
<feature type="compositionally biased region" description="Polar residues" evidence="12">
    <location>
        <begin position="294"/>
        <end position="308"/>
    </location>
</feature>
<evidence type="ECO:0000259" key="13">
    <source>
        <dbReference type="PROSITE" id="PS50114"/>
    </source>
</evidence>
<keyword evidence="10" id="KW-0539">Nucleus</keyword>
<evidence type="ECO:0000256" key="1">
    <source>
        <dbReference type="ARBA" id="ARBA00004123"/>
    </source>
</evidence>
<feature type="compositionally biased region" description="Polar residues" evidence="12">
    <location>
        <begin position="47"/>
        <end position="57"/>
    </location>
</feature>
<evidence type="ECO:0000256" key="2">
    <source>
        <dbReference type="ARBA" id="ARBA00022723"/>
    </source>
</evidence>
<evidence type="ECO:0000256" key="11">
    <source>
        <dbReference type="PROSITE-ProRule" id="PRU00094"/>
    </source>
</evidence>
<dbReference type="EMBL" id="KM816848">
    <property type="protein sequence ID" value="AKA95386.1"/>
    <property type="molecule type" value="mRNA"/>
</dbReference>
<feature type="non-terminal residue" evidence="14">
    <location>
        <position position="427"/>
    </location>
</feature>
<keyword evidence="3" id="KW-0677">Repeat</keyword>
<dbReference type="Pfam" id="PF05349">
    <property type="entry name" value="GATA-N"/>
    <property type="match status" value="1"/>
</dbReference>
<comment type="subcellular location">
    <subcellularLocation>
        <location evidence="1">Nucleus</location>
    </subcellularLocation>
</comment>
<keyword evidence="5" id="KW-0862">Zinc</keyword>